<accession>A0A1I1CBC8</accession>
<proteinExistence type="predicted"/>
<protein>
    <submittedName>
        <fullName evidence="1">Uncharacterized protein</fullName>
    </submittedName>
</protein>
<keyword evidence="2" id="KW-1185">Reference proteome</keyword>
<evidence type="ECO:0000313" key="2">
    <source>
        <dbReference type="Proteomes" id="UP000198790"/>
    </source>
</evidence>
<evidence type="ECO:0000313" key="1">
    <source>
        <dbReference type="EMBL" id="SFB59969.1"/>
    </source>
</evidence>
<dbReference type="AlphaFoldDB" id="A0A1I1CBC8"/>
<organism evidence="1 2">
    <name type="scientific">Algoriphagus aquimarinus</name>
    <dbReference type="NCBI Taxonomy" id="237018"/>
    <lineage>
        <taxon>Bacteria</taxon>
        <taxon>Pseudomonadati</taxon>
        <taxon>Bacteroidota</taxon>
        <taxon>Cytophagia</taxon>
        <taxon>Cytophagales</taxon>
        <taxon>Cyclobacteriaceae</taxon>
        <taxon>Algoriphagus</taxon>
    </lineage>
</organism>
<gene>
    <name evidence="1" type="ORF">SAMN04489723_12812</name>
</gene>
<dbReference type="EMBL" id="FOKK01000028">
    <property type="protein sequence ID" value="SFB59969.1"/>
    <property type="molecule type" value="Genomic_DNA"/>
</dbReference>
<sequence length="148" mass="17001">MLYFAENELGFNFSLCSKIRQIKSLVTPMYNTELFLFVKMYTEPPFFIRHCEGGTACPDPSGTKQSVCFLLPSNRLLRQNTLLTSSIFPRNDVLNHGIINCFQLRYHSIHTKVSHYTVTGSEGHGLVQVLIIDKLDAEFYQFLVFINL</sequence>
<dbReference type="Proteomes" id="UP000198790">
    <property type="component" value="Unassembled WGS sequence"/>
</dbReference>
<name>A0A1I1CBC8_9BACT</name>
<reference evidence="1 2" key="1">
    <citation type="submission" date="2016-10" db="EMBL/GenBank/DDBJ databases">
        <authorList>
            <person name="de Groot N.N."/>
        </authorList>
    </citation>
    <scope>NUCLEOTIDE SEQUENCE [LARGE SCALE GENOMIC DNA]</scope>
    <source>
        <strain evidence="1 2">DSM 23399</strain>
    </source>
</reference>